<keyword evidence="7" id="KW-0604">Photosystem II</keyword>
<dbReference type="GO" id="GO:0009523">
    <property type="term" value="C:photosystem II"/>
    <property type="evidence" value="ECO:0007669"/>
    <property type="project" value="UniProtKB-KW"/>
</dbReference>
<dbReference type="GO" id="GO:0016168">
    <property type="term" value="F:chlorophyll binding"/>
    <property type="evidence" value="ECO:0007669"/>
    <property type="project" value="UniProtKB-KW"/>
</dbReference>
<evidence type="ECO:0000256" key="7">
    <source>
        <dbReference type="RuleBase" id="RU363080"/>
    </source>
</evidence>
<name>A0A250XSZ9_9CHLO</name>
<proteinExistence type="inferred from homology"/>
<keyword evidence="2 7" id="KW-0150">Chloroplast</keyword>
<dbReference type="Gene3D" id="1.10.3460.10">
    <property type="entry name" value="Chlorophyll a/b binding protein domain"/>
    <property type="match status" value="1"/>
</dbReference>
<evidence type="ECO:0000256" key="6">
    <source>
        <dbReference type="PIRSR" id="PIRSR601344-1"/>
    </source>
</evidence>
<dbReference type="OrthoDB" id="1929421at2759"/>
<keyword evidence="3 7" id="KW-0602">Photosynthesis</keyword>
<evidence type="ECO:0000256" key="2">
    <source>
        <dbReference type="ARBA" id="ARBA00022528"/>
    </source>
</evidence>
<keyword evidence="5 7" id="KW-0157">Chromophore</keyword>
<organism evidence="8 9">
    <name type="scientific">Chlamydomonas eustigma</name>
    <dbReference type="NCBI Taxonomy" id="1157962"/>
    <lineage>
        <taxon>Eukaryota</taxon>
        <taxon>Viridiplantae</taxon>
        <taxon>Chlorophyta</taxon>
        <taxon>core chlorophytes</taxon>
        <taxon>Chlorophyceae</taxon>
        <taxon>CS clade</taxon>
        <taxon>Chlamydomonadales</taxon>
        <taxon>Chlamydomonadaceae</taxon>
        <taxon>Chlamydomonas</taxon>
    </lineage>
</organism>
<evidence type="ECO:0000256" key="4">
    <source>
        <dbReference type="ARBA" id="ARBA00022640"/>
    </source>
</evidence>
<dbReference type="Proteomes" id="UP000232323">
    <property type="component" value="Unassembled WGS sequence"/>
</dbReference>
<comment type="caution">
    <text evidence="8">The sequence shown here is derived from an EMBL/GenBank/DDBJ whole genome shotgun (WGS) entry which is preliminary data.</text>
</comment>
<feature type="binding site" description="axial binding residue" evidence="6">
    <location>
        <position position="80"/>
    </location>
    <ligand>
        <name>chlorophyll b</name>
        <dbReference type="ChEBI" id="CHEBI:61721"/>
        <label>1</label>
    </ligand>
    <ligandPart>
        <name>Mg</name>
        <dbReference type="ChEBI" id="CHEBI:25107"/>
    </ligandPart>
</feature>
<evidence type="ECO:0000313" key="9">
    <source>
        <dbReference type="Proteomes" id="UP000232323"/>
    </source>
</evidence>
<keyword evidence="1 6" id="KW-0148">Chlorophyll</keyword>
<comment type="similarity">
    <text evidence="7">Belongs to the light-harvesting chlorophyll a/b-binding (LHC) protein family.</text>
</comment>
<evidence type="ECO:0000256" key="3">
    <source>
        <dbReference type="ARBA" id="ARBA00022531"/>
    </source>
</evidence>
<dbReference type="GO" id="GO:0009535">
    <property type="term" value="C:chloroplast thylakoid membrane"/>
    <property type="evidence" value="ECO:0007669"/>
    <property type="project" value="UniProtKB-SubCell"/>
</dbReference>
<reference evidence="8 9" key="1">
    <citation type="submission" date="2017-08" db="EMBL/GenBank/DDBJ databases">
        <title>Acidophilic green algal genome provides insights into adaptation to an acidic environment.</title>
        <authorList>
            <person name="Hirooka S."/>
            <person name="Hirose Y."/>
            <person name="Kanesaki Y."/>
            <person name="Higuchi S."/>
            <person name="Fujiwara T."/>
            <person name="Onuma R."/>
            <person name="Era A."/>
            <person name="Ohbayashi R."/>
            <person name="Uzuka A."/>
            <person name="Nozaki H."/>
            <person name="Yoshikawa H."/>
            <person name="Miyagishima S.Y."/>
        </authorList>
    </citation>
    <scope>NUCLEOTIDE SEQUENCE [LARGE SCALE GENOMIC DNA]</scope>
    <source>
        <strain evidence="8 9">NIES-2499</strain>
    </source>
</reference>
<dbReference type="STRING" id="1157962.A0A250XSZ9"/>
<protein>
    <recommendedName>
        <fullName evidence="7">Chlorophyll a-b binding protein, chloroplastic</fullName>
    </recommendedName>
</protein>
<accession>A0A250XSZ9</accession>
<comment type="function">
    <text evidence="7">The light-harvesting complex (LHC) functions as a light receptor, it captures and delivers excitation energy to photosystems with which it is closely associated.</text>
</comment>
<dbReference type="SUPFAM" id="SSF103511">
    <property type="entry name" value="Chlorophyll a-b binding protein"/>
    <property type="match status" value="1"/>
</dbReference>
<feature type="binding site" evidence="6">
    <location>
        <position position="75"/>
    </location>
    <ligand>
        <name>chlorophyll a</name>
        <dbReference type="ChEBI" id="CHEBI:58416"/>
        <label>1</label>
    </ligand>
</feature>
<evidence type="ECO:0000256" key="1">
    <source>
        <dbReference type="ARBA" id="ARBA00022494"/>
    </source>
</evidence>
<dbReference type="InterPro" id="IPR001344">
    <property type="entry name" value="Chloro_AB-bd_pln"/>
</dbReference>
<evidence type="ECO:0000256" key="5">
    <source>
        <dbReference type="ARBA" id="ARBA00022991"/>
    </source>
</evidence>
<keyword evidence="4 7" id="KW-0934">Plastid</keyword>
<dbReference type="PANTHER" id="PTHR21649">
    <property type="entry name" value="CHLOROPHYLL A/B BINDING PROTEIN"/>
    <property type="match status" value="1"/>
</dbReference>
<keyword evidence="7" id="KW-0603">Photosystem I</keyword>
<gene>
    <name evidence="8" type="ORF">CEUSTIGMA_g13634.t1</name>
</gene>
<sequence length="179" mass="19661">MSFALMSKPAAGVSGRSSRSCRSVTVKAAASNRASWFPGTPLPSHLDGTLPGDFGFDPLNLGVEPFKLQWYVQAELQNGRWAMLGVAGILFQELLGDLNVGGPAAEVPWFDQKTFQYYAPPSTLFIVMMFLFSWVEINRSELHSTQASKSPFLNSAFSMAAPQSLHTAVHRLMFHLLAH</sequence>
<dbReference type="AlphaFoldDB" id="A0A250XSZ9"/>
<comment type="subcellular location">
    <subcellularLocation>
        <location evidence="7">Plastid</location>
        <location evidence="7">Chloroplast thylakoid membrane</location>
    </subcellularLocation>
</comment>
<evidence type="ECO:0000313" key="8">
    <source>
        <dbReference type="EMBL" id="GAX86221.1"/>
    </source>
</evidence>
<keyword evidence="7" id="KW-0793">Thylakoid</keyword>
<dbReference type="GO" id="GO:0009522">
    <property type="term" value="C:photosystem I"/>
    <property type="evidence" value="ECO:0007669"/>
    <property type="project" value="UniProtKB-KW"/>
</dbReference>
<dbReference type="Pfam" id="PF00504">
    <property type="entry name" value="Chloroa_b-bind"/>
    <property type="match status" value="1"/>
</dbReference>
<dbReference type="GO" id="GO:0009765">
    <property type="term" value="P:photosynthesis, light harvesting"/>
    <property type="evidence" value="ECO:0007669"/>
    <property type="project" value="InterPro"/>
</dbReference>
<dbReference type="InterPro" id="IPR022796">
    <property type="entry name" value="Chloroa_b-bind"/>
</dbReference>
<dbReference type="EMBL" id="BEGY01000246">
    <property type="protein sequence ID" value="GAX86221.1"/>
    <property type="molecule type" value="Genomic_DNA"/>
</dbReference>
<keyword evidence="9" id="KW-1185">Reference proteome</keyword>